<reference evidence="3" key="1">
    <citation type="submission" date="2024-03" db="EMBL/GenBank/DDBJ databases">
        <title>WGS assembly of Saponaria officinalis var. Norfolk2.</title>
        <authorList>
            <person name="Jenkins J."/>
            <person name="Shu S."/>
            <person name="Grimwood J."/>
            <person name="Barry K."/>
            <person name="Goodstein D."/>
            <person name="Schmutz J."/>
            <person name="Leebens-Mack J."/>
            <person name="Osbourn A."/>
        </authorList>
    </citation>
    <scope>NUCLEOTIDE SEQUENCE [LARGE SCALE GENOMIC DNA]</scope>
    <source>
        <strain evidence="3">JIC</strain>
    </source>
</reference>
<dbReference type="Proteomes" id="UP001443914">
    <property type="component" value="Unassembled WGS sequence"/>
</dbReference>
<name>A0AAW1M122_SAPOF</name>
<evidence type="ECO:0000256" key="2">
    <source>
        <dbReference type="SAM" id="SignalP"/>
    </source>
</evidence>
<comment type="caution">
    <text evidence="3">The sequence shown here is derived from an EMBL/GenBank/DDBJ whole genome shotgun (WGS) entry which is preliminary data.</text>
</comment>
<feature type="chain" id="PRO_5043688076" description="Secreted protein" evidence="2">
    <location>
        <begin position="28"/>
        <end position="58"/>
    </location>
</feature>
<sequence>MLASCLKMLRRLLRFIRYMLLLVGSISRDTQPKNGETVHLGPKRRNDKKNPTVRPTTN</sequence>
<gene>
    <name evidence="3" type="ORF">RND81_03G173400</name>
</gene>
<evidence type="ECO:0000256" key="1">
    <source>
        <dbReference type="SAM" id="MobiDB-lite"/>
    </source>
</evidence>
<evidence type="ECO:0000313" key="3">
    <source>
        <dbReference type="EMBL" id="KAK9742443.1"/>
    </source>
</evidence>
<proteinExistence type="predicted"/>
<keyword evidence="2" id="KW-0732">Signal</keyword>
<evidence type="ECO:0000313" key="4">
    <source>
        <dbReference type="Proteomes" id="UP001443914"/>
    </source>
</evidence>
<organism evidence="3 4">
    <name type="scientific">Saponaria officinalis</name>
    <name type="common">Common soapwort</name>
    <name type="synonym">Lychnis saponaria</name>
    <dbReference type="NCBI Taxonomy" id="3572"/>
    <lineage>
        <taxon>Eukaryota</taxon>
        <taxon>Viridiplantae</taxon>
        <taxon>Streptophyta</taxon>
        <taxon>Embryophyta</taxon>
        <taxon>Tracheophyta</taxon>
        <taxon>Spermatophyta</taxon>
        <taxon>Magnoliopsida</taxon>
        <taxon>eudicotyledons</taxon>
        <taxon>Gunneridae</taxon>
        <taxon>Pentapetalae</taxon>
        <taxon>Caryophyllales</taxon>
        <taxon>Caryophyllaceae</taxon>
        <taxon>Caryophylleae</taxon>
        <taxon>Saponaria</taxon>
    </lineage>
</organism>
<evidence type="ECO:0008006" key="5">
    <source>
        <dbReference type="Google" id="ProtNLM"/>
    </source>
</evidence>
<dbReference type="AlphaFoldDB" id="A0AAW1M122"/>
<keyword evidence="4" id="KW-1185">Reference proteome</keyword>
<feature type="signal peptide" evidence="2">
    <location>
        <begin position="1"/>
        <end position="27"/>
    </location>
</feature>
<dbReference type="EMBL" id="JBDFQZ010000003">
    <property type="protein sequence ID" value="KAK9742443.1"/>
    <property type="molecule type" value="Genomic_DNA"/>
</dbReference>
<protein>
    <recommendedName>
        <fullName evidence="5">Secreted protein</fullName>
    </recommendedName>
</protein>
<feature type="region of interest" description="Disordered" evidence="1">
    <location>
        <begin position="29"/>
        <end position="58"/>
    </location>
</feature>
<accession>A0AAW1M122</accession>